<reference evidence="2" key="3">
    <citation type="submission" date="2018-07" db="EMBL/GenBank/DDBJ databases">
        <title>WGS assembly of Glycine max.</title>
        <authorList>
            <person name="Schmutz J."/>
            <person name="Cannon S."/>
            <person name="Schlueter J."/>
            <person name="Ma J."/>
            <person name="Mitros T."/>
            <person name="Nelson W."/>
            <person name="Hyten D."/>
            <person name="Song Q."/>
            <person name="Thelen J."/>
            <person name="Cheng J."/>
            <person name="Xu D."/>
            <person name="Hellsten U."/>
            <person name="May G."/>
            <person name="Yu Y."/>
            <person name="Sakurai T."/>
            <person name="Umezawa T."/>
            <person name="Bhattacharyya M."/>
            <person name="Sandhu D."/>
            <person name="Valliyodan B."/>
            <person name="Lindquist E."/>
            <person name="Peto M."/>
            <person name="Grant D."/>
            <person name="Shu S."/>
            <person name="Goodstein D."/>
            <person name="Barry K."/>
            <person name="Futrell-Griggs M."/>
            <person name="Abernathy B."/>
            <person name="Du J."/>
            <person name="Tian Z."/>
            <person name="Zhu L."/>
            <person name="Gill N."/>
            <person name="Joshi T."/>
            <person name="Libault M."/>
            <person name="Sethuraman A."/>
            <person name="Zhang X."/>
            <person name="Shinozaki K."/>
            <person name="Nguyen H."/>
            <person name="Wing R."/>
            <person name="Cregan P."/>
            <person name="Specht J."/>
            <person name="Grimwood J."/>
            <person name="Rokhsar D."/>
            <person name="Stacey G."/>
            <person name="Shoemaker R."/>
            <person name="Jackson S."/>
        </authorList>
    </citation>
    <scope>NUCLEOTIDE SEQUENCE</scope>
    <source>
        <tissue evidence="2">Callus</tissue>
    </source>
</reference>
<dbReference type="EMBL" id="CM000848">
    <property type="protein sequence ID" value="KRH12723.1"/>
    <property type="molecule type" value="Genomic_DNA"/>
</dbReference>
<dbReference type="SMR" id="A0A0R0GAR3"/>
<reference evidence="2 3" key="1">
    <citation type="journal article" date="2010" name="Nature">
        <title>Genome sequence of the palaeopolyploid soybean.</title>
        <authorList>
            <person name="Schmutz J."/>
            <person name="Cannon S.B."/>
            <person name="Schlueter J."/>
            <person name="Ma J."/>
            <person name="Mitros T."/>
            <person name="Nelson W."/>
            <person name="Hyten D.L."/>
            <person name="Song Q."/>
            <person name="Thelen J.J."/>
            <person name="Cheng J."/>
            <person name="Xu D."/>
            <person name="Hellsten U."/>
            <person name="May G.D."/>
            <person name="Yu Y."/>
            <person name="Sakurai T."/>
            <person name="Umezawa T."/>
            <person name="Bhattacharyya M.K."/>
            <person name="Sandhu D."/>
            <person name="Valliyodan B."/>
            <person name="Lindquist E."/>
            <person name="Peto M."/>
            <person name="Grant D."/>
            <person name="Shu S."/>
            <person name="Goodstein D."/>
            <person name="Barry K."/>
            <person name="Futrell-Griggs M."/>
            <person name="Abernathy B."/>
            <person name="Du J."/>
            <person name="Tian Z."/>
            <person name="Zhu L."/>
            <person name="Gill N."/>
            <person name="Joshi T."/>
            <person name="Libault M."/>
            <person name="Sethuraman A."/>
            <person name="Zhang X.-C."/>
            <person name="Shinozaki K."/>
            <person name="Nguyen H.T."/>
            <person name="Wing R.A."/>
            <person name="Cregan P."/>
            <person name="Specht J."/>
            <person name="Grimwood J."/>
            <person name="Rokhsar D."/>
            <person name="Stacey G."/>
            <person name="Shoemaker R.C."/>
            <person name="Jackson S.A."/>
        </authorList>
    </citation>
    <scope>NUCLEOTIDE SEQUENCE [LARGE SCALE GENOMIC DNA]</scope>
    <source>
        <strain evidence="3">cv. Williams 82</strain>
        <tissue evidence="2">Callus</tissue>
    </source>
</reference>
<evidence type="ECO:0000259" key="1">
    <source>
        <dbReference type="Pfam" id="PF14214"/>
    </source>
</evidence>
<proteinExistence type="predicted"/>
<dbReference type="PANTHER" id="PTHR45786">
    <property type="entry name" value="DNA BINDING PROTEIN-LIKE"/>
    <property type="match status" value="1"/>
</dbReference>
<dbReference type="EnsemblPlants" id="KRH12723">
    <property type="protein sequence ID" value="KRH12723"/>
    <property type="gene ID" value="GLYMA_15G190000"/>
</dbReference>
<accession>A0A0R0GAR3</accession>
<dbReference type="OrthoDB" id="1429554at2759"/>
<organism evidence="2">
    <name type="scientific">Glycine max</name>
    <name type="common">Soybean</name>
    <name type="synonym">Glycine hispida</name>
    <dbReference type="NCBI Taxonomy" id="3847"/>
    <lineage>
        <taxon>Eukaryota</taxon>
        <taxon>Viridiplantae</taxon>
        <taxon>Streptophyta</taxon>
        <taxon>Embryophyta</taxon>
        <taxon>Tracheophyta</taxon>
        <taxon>Spermatophyta</taxon>
        <taxon>Magnoliopsida</taxon>
        <taxon>eudicotyledons</taxon>
        <taxon>Gunneridae</taxon>
        <taxon>Pentapetalae</taxon>
        <taxon>rosids</taxon>
        <taxon>fabids</taxon>
        <taxon>Fabales</taxon>
        <taxon>Fabaceae</taxon>
        <taxon>Papilionoideae</taxon>
        <taxon>50 kb inversion clade</taxon>
        <taxon>NPAAA clade</taxon>
        <taxon>indigoferoid/millettioid clade</taxon>
        <taxon>Phaseoleae</taxon>
        <taxon>Glycine</taxon>
        <taxon>Glycine subgen. Soja</taxon>
    </lineage>
</organism>
<dbReference type="PANTHER" id="PTHR45786:SF66">
    <property type="entry name" value="HOOK MOTIF PROTEIN, PUTATIVE-RELATED"/>
    <property type="match status" value="1"/>
</dbReference>
<feature type="domain" description="Helitron helicase-like" evidence="1">
    <location>
        <begin position="271"/>
        <end position="453"/>
    </location>
</feature>
<gene>
    <name evidence="2" type="ORF">GLYMA_15G190000</name>
</gene>
<name>A0A0R0GAR3_SOYBN</name>
<keyword evidence="4" id="KW-1185">Reference proteome</keyword>
<dbReference type="Pfam" id="PF14214">
    <property type="entry name" value="Helitron_like_N"/>
    <property type="match status" value="1"/>
</dbReference>
<protein>
    <recommendedName>
        <fullName evidence="1">Helitron helicase-like domain-containing protein</fullName>
    </recommendedName>
</protein>
<dbReference type="PaxDb" id="3847-GLYMA15G21848.1"/>
<dbReference type="STRING" id="3847.A0A0R0GAR3"/>
<evidence type="ECO:0000313" key="4">
    <source>
        <dbReference type="Proteomes" id="UP000008827"/>
    </source>
</evidence>
<dbReference type="OMA" id="EHNTHAN"/>
<evidence type="ECO:0000313" key="3">
    <source>
        <dbReference type="EnsemblPlants" id="KRH12723"/>
    </source>
</evidence>
<dbReference type="Proteomes" id="UP000008827">
    <property type="component" value="Chromosome 15"/>
</dbReference>
<dbReference type="InParanoid" id="A0A0R0GAR3"/>
<reference evidence="3" key="2">
    <citation type="submission" date="2018-02" db="UniProtKB">
        <authorList>
            <consortium name="EnsemblPlants"/>
        </authorList>
    </citation>
    <scope>IDENTIFICATION</scope>
    <source>
        <strain evidence="3">Williams 82</strain>
    </source>
</reference>
<dbReference type="AlphaFoldDB" id="A0A0R0GAR3"/>
<dbReference type="InterPro" id="IPR025476">
    <property type="entry name" value="Helitron_helicase-like"/>
</dbReference>
<dbReference type="Gramene" id="KRH12723">
    <property type="protein sequence ID" value="KRH12723"/>
    <property type="gene ID" value="GLYMA_15G190000"/>
</dbReference>
<sequence length="626" mass="72828">MWYDERISKHKDSANPKFNLCCSDGKVELPLLQNPPKHLQHLLFDHNAIDSKNYQQHTLTYNMMFVFTSMGIKIDKSIYNIKGPPTIRIQGQPCHRIGSLLPMPGKEPKFAQLYIFDTNNEVQNRINAMSQHSGIEANILSSLSQMLDEHNTHANKFRITRDRLTQNEVHDIKLRLIANCEKDGRIYNVPTVPEVDALIVGDIDTHSRRDIILETQGGQLQRIDELHSSYLGLQYPLLFPYGKDGYRPDILHRATSTCQKRKRNRVTMREWFAFRLQCRSNEAQTLLHSKKLFQQFLVEAYTMVESERLSCIRNNQNKLKVDKYCNLQDSLDSGSTRGLHKGKRVILPSTFVGSPRYMDQLYFDGMAICSHVGFPDLFITLTHNPNWPEVRRLLTPLNLNASDRPNILSRIFKLKFEQMLSDLTKNHWLGKVVAYMYTIEFQKRGLPHVHLLLFLHPNNKYPSSDDIDQIISAEIPSKEDDPELYMLVQNHMVHGPCGILRKESPCMKEGKCSRFYPKMFKPHTLLDADGYLVYRRRDNGQTISKNGVIIDNRYIVPYNPKLLRKYQTHINIEWCNQSTSIKYLFKYVNKGYDRVTTVIVHDENGESLHVASHHDEIKEYLDCMYA</sequence>
<evidence type="ECO:0000313" key="2">
    <source>
        <dbReference type="EMBL" id="KRH12723.1"/>
    </source>
</evidence>